<evidence type="ECO:0000313" key="4">
    <source>
        <dbReference type="Proteomes" id="UP000317893"/>
    </source>
</evidence>
<keyword evidence="4" id="KW-1185">Reference proteome</keyword>
<comment type="caution">
    <text evidence="3">The sequence shown here is derived from an EMBL/GenBank/DDBJ whole genome shotgun (WGS) entry which is preliminary data.</text>
</comment>
<dbReference type="RefSeq" id="WP_141849341.1">
    <property type="nucleotide sequence ID" value="NZ_BAAAPR010000001.1"/>
</dbReference>
<keyword evidence="2" id="KW-0472">Membrane</keyword>
<keyword evidence="2" id="KW-1133">Transmembrane helix</keyword>
<evidence type="ECO:0000256" key="1">
    <source>
        <dbReference type="SAM" id="MobiDB-lite"/>
    </source>
</evidence>
<feature type="region of interest" description="Disordered" evidence="1">
    <location>
        <begin position="71"/>
        <end position="90"/>
    </location>
</feature>
<dbReference type="NCBIfam" id="NF041681">
    <property type="entry name" value="HGxxPAAW"/>
    <property type="match status" value="1"/>
</dbReference>
<dbReference type="AlphaFoldDB" id="A0A542E3Z5"/>
<keyword evidence="2" id="KW-0812">Transmembrane</keyword>
<proteinExistence type="predicted"/>
<accession>A0A542E3Z5</accession>
<dbReference type="Pfam" id="PF20447">
    <property type="entry name" value="DUF6704"/>
    <property type="match status" value="1"/>
</dbReference>
<gene>
    <name evidence="3" type="ORF">FB458_3186</name>
</gene>
<feature type="transmembrane region" description="Helical" evidence="2">
    <location>
        <begin position="12"/>
        <end position="33"/>
    </location>
</feature>
<sequence length="90" mass="9104">MSETAHESHGHSTAAWTSVGVILLGGLISSLALIFPSAFFFWVGVAVMVVGAALGKILSMAGYGDKASSHAARAAGHAEPGQNRHDSGTA</sequence>
<name>A0A542E3Z5_9MICO</name>
<evidence type="ECO:0000313" key="3">
    <source>
        <dbReference type="EMBL" id="TQJ10068.1"/>
    </source>
</evidence>
<protein>
    <submittedName>
        <fullName evidence="3">Uncharacterized protein</fullName>
    </submittedName>
</protein>
<dbReference type="Proteomes" id="UP000317893">
    <property type="component" value="Unassembled WGS sequence"/>
</dbReference>
<dbReference type="EMBL" id="VFMN01000001">
    <property type="protein sequence ID" value="TQJ10068.1"/>
    <property type="molecule type" value="Genomic_DNA"/>
</dbReference>
<evidence type="ECO:0000256" key="2">
    <source>
        <dbReference type="SAM" id="Phobius"/>
    </source>
</evidence>
<reference evidence="3 4" key="1">
    <citation type="submission" date="2019-06" db="EMBL/GenBank/DDBJ databases">
        <title>Sequencing the genomes of 1000 actinobacteria strains.</title>
        <authorList>
            <person name="Klenk H.-P."/>
        </authorList>
    </citation>
    <scope>NUCLEOTIDE SEQUENCE [LARGE SCALE GENOMIC DNA]</scope>
    <source>
        <strain evidence="3 4">DSM 18607</strain>
    </source>
</reference>
<feature type="transmembrane region" description="Helical" evidence="2">
    <location>
        <begin position="39"/>
        <end position="58"/>
    </location>
</feature>
<organism evidence="3 4">
    <name type="scientific">Lapillicoccus jejuensis</name>
    <dbReference type="NCBI Taxonomy" id="402171"/>
    <lineage>
        <taxon>Bacteria</taxon>
        <taxon>Bacillati</taxon>
        <taxon>Actinomycetota</taxon>
        <taxon>Actinomycetes</taxon>
        <taxon>Micrococcales</taxon>
        <taxon>Intrasporangiaceae</taxon>
        <taxon>Lapillicoccus</taxon>
    </lineage>
</organism>
<dbReference type="InterPro" id="IPR046550">
    <property type="entry name" value="DUF6704"/>
</dbReference>